<dbReference type="InterPro" id="IPR005467">
    <property type="entry name" value="His_kinase_dom"/>
</dbReference>
<dbReference type="InterPro" id="IPR003594">
    <property type="entry name" value="HATPase_dom"/>
</dbReference>
<dbReference type="EMBL" id="VMTR01000398">
    <property type="protein sequence ID" value="TVT85090.1"/>
    <property type="molecule type" value="Genomic_DNA"/>
</dbReference>
<evidence type="ECO:0000313" key="8">
    <source>
        <dbReference type="EMBL" id="TVT85090.1"/>
    </source>
</evidence>
<feature type="region of interest" description="Disordered" evidence="6">
    <location>
        <begin position="9"/>
        <end position="39"/>
    </location>
</feature>
<evidence type="ECO:0000256" key="6">
    <source>
        <dbReference type="SAM" id="MobiDB-lite"/>
    </source>
</evidence>
<dbReference type="SUPFAM" id="SSF55874">
    <property type="entry name" value="ATPase domain of HSP90 chaperone/DNA topoisomerase II/histidine kinase"/>
    <property type="match status" value="1"/>
</dbReference>
<keyword evidence="4 8" id="KW-0418">Kinase</keyword>
<dbReference type="InterPro" id="IPR004358">
    <property type="entry name" value="Sig_transdc_His_kin-like_C"/>
</dbReference>
<protein>
    <recommendedName>
        <fullName evidence="2">histidine kinase</fullName>
        <ecNumber evidence="2">2.7.13.3</ecNumber>
    </recommendedName>
</protein>
<dbReference type="PANTHER" id="PTHR43711:SF1">
    <property type="entry name" value="HISTIDINE KINASE 1"/>
    <property type="match status" value="1"/>
</dbReference>
<evidence type="ECO:0000259" key="7">
    <source>
        <dbReference type="PROSITE" id="PS50109"/>
    </source>
</evidence>
<dbReference type="EC" id="2.7.13.3" evidence="2"/>
<dbReference type="InterPro" id="IPR036890">
    <property type="entry name" value="HATPase_C_sf"/>
</dbReference>
<reference evidence="8 9" key="1">
    <citation type="submission" date="2019-07" db="EMBL/GenBank/DDBJ databases">
        <title>Draft genome sequence of Haloferax volcanii SS0101, isolated from salt farm in Samut Sakhon, Thailand.</title>
        <authorList>
            <person name="Wanthongcharoen S."/>
            <person name="Yamprayoonswat W."/>
            <person name="Ruangsuj P."/>
            <person name="Thongpramul N."/>
            <person name="Jumpathong W."/>
            <person name="Sittihan S."/>
            <person name="Kanjanavas P."/>
            <person name="Yasawong M."/>
        </authorList>
    </citation>
    <scope>NUCLEOTIDE SEQUENCE [LARGE SCALE GENOMIC DNA]</scope>
    <source>
        <strain evidence="8 9">SS0101</strain>
    </source>
</reference>
<comment type="catalytic activity">
    <reaction evidence="1">
        <text>ATP + protein L-histidine = ADP + protein N-phospho-L-histidine.</text>
        <dbReference type="EC" id="2.7.13.3"/>
    </reaction>
</comment>
<keyword evidence="3" id="KW-0808">Transferase</keyword>
<dbReference type="PROSITE" id="PS50109">
    <property type="entry name" value="HIS_KIN"/>
    <property type="match status" value="1"/>
</dbReference>
<organism evidence="8 9">
    <name type="scientific">Haloferax volcanii</name>
    <name type="common">Halobacterium volcanii</name>
    <dbReference type="NCBI Taxonomy" id="2246"/>
    <lineage>
        <taxon>Archaea</taxon>
        <taxon>Methanobacteriati</taxon>
        <taxon>Methanobacteriota</taxon>
        <taxon>Stenosarchaea group</taxon>
        <taxon>Halobacteria</taxon>
        <taxon>Halobacteriales</taxon>
        <taxon>Haloferacaceae</taxon>
        <taxon>Haloferax</taxon>
    </lineage>
</organism>
<dbReference type="PRINTS" id="PR00344">
    <property type="entry name" value="BCTRLSENSOR"/>
</dbReference>
<keyword evidence="5" id="KW-0902">Two-component regulatory system</keyword>
<evidence type="ECO:0000256" key="1">
    <source>
        <dbReference type="ARBA" id="ARBA00000085"/>
    </source>
</evidence>
<dbReference type="GO" id="GO:0004673">
    <property type="term" value="F:protein histidine kinase activity"/>
    <property type="evidence" value="ECO:0007669"/>
    <property type="project" value="UniProtKB-EC"/>
</dbReference>
<dbReference type="AlphaFoldDB" id="A0A558FHV8"/>
<dbReference type="RefSeq" id="WP_144860059.1">
    <property type="nucleotide sequence ID" value="NZ_VMTR01000398.1"/>
</dbReference>
<dbReference type="SMART" id="SM00387">
    <property type="entry name" value="HATPase_c"/>
    <property type="match status" value="1"/>
</dbReference>
<feature type="non-terminal residue" evidence="8">
    <location>
        <position position="1"/>
    </location>
</feature>
<evidence type="ECO:0000313" key="9">
    <source>
        <dbReference type="Proteomes" id="UP000320212"/>
    </source>
</evidence>
<gene>
    <name evidence="8" type="ORF">FQA18_19825</name>
</gene>
<accession>A0A558FHV8</accession>
<sequence>QQLLENLFRNAVEHGSTGNQTASGDAVEHGSGDGGVAVTVGETDRGFYVEDDGVGIDPEDRDTVFEAGYTTSAQGTGFGLNIVSQIAAAHDWEVRVTEGTEGGARFEFRVE</sequence>
<comment type="caution">
    <text evidence="8">The sequence shown here is derived from an EMBL/GenBank/DDBJ whole genome shotgun (WGS) entry which is preliminary data.</text>
</comment>
<dbReference type="GO" id="GO:0000160">
    <property type="term" value="P:phosphorelay signal transduction system"/>
    <property type="evidence" value="ECO:0007669"/>
    <property type="project" value="UniProtKB-KW"/>
</dbReference>
<evidence type="ECO:0000256" key="2">
    <source>
        <dbReference type="ARBA" id="ARBA00012438"/>
    </source>
</evidence>
<evidence type="ECO:0000256" key="3">
    <source>
        <dbReference type="ARBA" id="ARBA00022679"/>
    </source>
</evidence>
<name>A0A558FHV8_HALVO</name>
<dbReference type="Gene3D" id="3.30.565.10">
    <property type="entry name" value="Histidine kinase-like ATPase, C-terminal domain"/>
    <property type="match status" value="1"/>
</dbReference>
<proteinExistence type="predicted"/>
<dbReference type="PANTHER" id="PTHR43711">
    <property type="entry name" value="TWO-COMPONENT HISTIDINE KINASE"/>
    <property type="match status" value="1"/>
</dbReference>
<evidence type="ECO:0000256" key="5">
    <source>
        <dbReference type="ARBA" id="ARBA00023012"/>
    </source>
</evidence>
<feature type="domain" description="Histidine kinase" evidence="7">
    <location>
        <begin position="1"/>
        <end position="111"/>
    </location>
</feature>
<dbReference type="InterPro" id="IPR050736">
    <property type="entry name" value="Sensor_HK_Regulatory"/>
</dbReference>
<evidence type="ECO:0000256" key="4">
    <source>
        <dbReference type="ARBA" id="ARBA00022777"/>
    </source>
</evidence>
<dbReference type="Proteomes" id="UP000320212">
    <property type="component" value="Unassembled WGS sequence"/>
</dbReference>
<dbReference type="Pfam" id="PF02518">
    <property type="entry name" value="HATPase_c"/>
    <property type="match status" value="1"/>
</dbReference>